<evidence type="ECO:0000256" key="1">
    <source>
        <dbReference type="SAM" id="MobiDB-lite"/>
    </source>
</evidence>
<accession>A0A0U1DYH5</accession>
<gene>
    <name evidence="3" type="ORF">BN970_06901</name>
</gene>
<name>A0A0U1DYH5_9MYCO</name>
<keyword evidence="2" id="KW-1133">Transmembrane helix</keyword>
<reference evidence="3 4" key="1">
    <citation type="submission" date="2015-03" db="EMBL/GenBank/DDBJ databases">
        <authorList>
            <person name="Murphy D."/>
        </authorList>
    </citation>
    <scope>NUCLEOTIDE SEQUENCE [LARGE SCALE GENOMIC DNA]</scope>
    <source>
        <strain evidence="3 4">D16</strain>
    </source>
</reference>
<dbReference type="Proteomes" id="UP000182227">
    <property type="component" value="Unassembled WGS sequence"/>
</dbReference>
<sequence length="93" mass="9804">MGEDLRHLTQALDHARRARRIMLQNVGLSLGLITVLIPLALTGVLGLAAVVAVHELAEIIVIANGVRAGRTKTLATTQPQPSDSPAIASELTH</sequence>
<evidence type="ECO:0000313" key="4">
    <source>
        <dbReference type="Proteomes" id="UP000182227"/>
    </source>
</evidence>
<dbReference type="EMBL" id="CTEF01000009">
    <property type="protein sequence ID" value="CQD25103.1"/>
    <property type="molecule type" value="Genomic_DNA"/>
</dbReference>
<evidence type="ECO:0000256" key="2">
    <source>
        <dbReference type="SAM" id="Phobius"/>
    </source>
</evidence>
<keyword evidence="2" id="KW-0812">Transmembrane</keyword>
<feature type="transmembrane region" description="Helical" evidence="2">
    <location>
        <begin position="21"/>
        <end position="41"/>
    </location>
</feature>
<dbReference type="AlphaFoldDB" id="A0A0U1DYH5"/>
<feature type="region of interest" description="Disordered" evidence="1">
    <location>
        <begin position="71"/>
        <end position="93"/>
    </location>
</feature>
<organism evidence="3 4">
    <name type="scientific">Mycolicibacterium conceptionense</name>
    <dbReference type="NCBI Taxonomy" id="451644"/>
    <lineage>
        <taxon>Bacteria</taxon>
        <taxon>Bacillati</taxon>
        <taxon>Actinomycetota</taxon>
        <taxon>Actinomycetes</taxon>
        <taxon>Mycobacteriales</taxon>
        <taxon>Mycobacteriaceae</taxon>
        <taxon>Mycolicibacterium</taxon>
    </lineage>
</organism>
<feature type="compositionally biased region" description="Polar residues" evidence="1">
    <location>
        <begin position="73"/>
        <end position="83"/>
    </location>
</feature>
<keyword evidence="2" id="KW-0472">Membrane</keyword>
<protein>
    <submittedName>
        <fullName evidence="3">Heavy metal translocating P-type ATPase</fullName>
    </submittedName>
</protein>
<evidence type="ECO:0000313" key="3">
    <source>
        <dbReference type="EMBL" id="CQD25103.1"/>
    </source>
</evidence>
<proteinExistence type="predicted"/>
<feature type="transmembrane region" description="Helical" evidence="2">
    <location>
        <begin position="47"/>
        <end position="66"/>
    </location>
</feature>